<keyword evidence="2" id="KW-1185">Reference proteome</keyword>
<dbReference type="EMBL" id="ML975154">
    <property type="protein sequence ID" value="KAF1813677.1"/>
    <property type="molecule type" value="Genomic_DNA"/>
</dbReference>
<evidence type="ECO:0000313" key="2">
    <source>
        <dbReference type="Proteomes" id="UP000504638"/>
    </source>
</evidence>
<protein>
    <submittedName>
        <fullName evidence="1 3">Uncharacterized protein</fullName>
    </submittedName>
</protein>
<reference evidence="1 3" key="1">
    <citation type="submission" date="2020-01" db="EMBL/GenBank/DDBJ databases">
        <authorList>
            <consortium name="DOE Joint Genome Institute"/>
            <person name="Haridas S."/>
            <person name="Albert R."/>
            <person name="Binder M."/>
            <person name="Bloem J."/>
            <person name="Labutti K."/>
            <person name="Salamov A."/>
            <person name="Andreopoulos B."/>
            <person name="Baker S.E."/>
            <person name="Barry K."/>
            <person name="Bills G."/>
            <person name="Bluhm B.H."/>
            <person name="Cannon C."/>
            <person name="Castanera R."/>
            <person name="Culley D.E."/>
            <person name="Daum C."/>
            <person name="Ezra D."/>
            <person name="Gonzalez J.B."/>
            <person name="Henrissat B."/>
            <person name="Kuo A."/>
            <person name="Liang C."/>
            <person name="Lipzen A."/>
            <person name="Lutzoni F."/>
            <person name="Magnuson J."/>
            <person name="Mondo S."/>
            <person name="Nolan M."/>
            <person name="Ohm R."/>
            <person name="Pangilinan J."/>
            <person name="Park H.-J."/>
            <person name="Ramirez L."/>
            <person name="Alfaro M."/>
            <person name="Sun H."/>
            <person name="Tritt A."/>
            <person name="Yoshinaga Y."/>
            <person name="Zwiers L.-H."/>
            <person name="Turgeon B.G."/>
            <person name="Goodwin S.B."/>
            <person name="Spatafora J.W."/>
            <person name="Crous P.W."/>
            <person name="Grigoriev I.V."/>
        </authorList>
    </citation>
    <scope>NUCLEOTIDE SEQUENCE</scope>
    <source>
        <strain evidence="1 3">CBS 781.70</strain>
    </source>
</reference>
<dbReference type="GeneID" id="54419722"/>
<dbReference type="OrthoDB" id="25503at2759"/>
<dbReference type="RefSeq" id="XP_033535308.1">
    <property type="nucleotide sequence ID" value="XM_033679152.1"/>
</dbReference>
<reference evidence="3" key="2">
    <citation type="submission" date="2020-04" db="EMBL/GenBank/DDBJ databases">
        <authorList>
            <consortium name="NCBI Genome Project"/>
        </authorList>
    </citation>
    <scope>NUCLEOTIDE SEQUENCE</scope>
    <source>
        <strain evidence="3">CBS 781.70</strain>
    </source>
</reference>
<name>A0A6G1G6I1_9PEZI</name>
<proteinExistence type="predicted"/>
<accession>A0A6G1G6I1</accession>
<dbReference type="Proteomes" id="UP000504638">
    <property type="component" value="Unplaced"/>
</dbReference>
<reference evidence="3" key="3">
    <citation type="submission" date="2025-04" db="UniProtKB">
        <authorList>
            <consortium name="RefSeq"/>
        </authorList>
    </citation>
    <scope>IDENTIFICATION</scope>
    <source>
        <strain evidence="3">CBS 781.70</strain>
    </source>
</reference>
<sequence>MANVSRIAVSLGKSSAAALDRLSRQAEALVAMLADDGGAGAFVNVRRDYLQKPDAMGP</sequence>
<evidence type="ECO:0000313" key="3">
    <source>
        <dbReference type="RefSeq" id="XP_033535308.1"/>
    </source>
</evidence>
<gene>
    <name evidence="1 3" type="ORF">P152DRAFT_457054</name>
</gene>
<dbReference type="AlphaFoldDB" id="A0A6G1G6I1"/>
<evidence type="ECO:0000313" key="1">
    <source>
        <dbReference type="EMBL" id="KAF1813677.1"/>
    </source>
</evidence>
<organism evidence="1">
    <name type="scientific">Eremomyces bilateralis CBS 781.70</name>
    <dbReference type="NCBI Taxonomy" id="1392243"/>
    <lineage>
        <taxon>Eukaryota</taxon>
        <taxon>Fungi</taxon>
        <taxon>Dikarya</taxon>
        <taxon>Ascomycota</taxon>
        <taxon>Pezizomycotina</taxon>
        <taxon>Dothideomycetes</taxon>
        <taxon>Dothideomycetes incertae sedis</taxon>
        <taxon>Eremomycetales</taxon>
        <taxon>Eremomycetaceae</taxon>
        <taxon>Eremomyces</taxon>
    </lineage>
</organism>